<protein>
    <recommendedName>
        <fullName evidence="3">Protein SSUH2 homolog</fullName>
    </recommendedName>
</protein>
<dbReference type="PANTHER" id="PTHR48465:SF1">
    <property type="entry name" value="PROTEIN SSUH2 HOMOLOG"/>
    <property type="match status" value="1"/>
</dbReference>
<proteinExistence type="predicted"/>
<dbReference type="Proteomes" id="UP000594262">
    <property type="component" value="Unplaced"/>
</dbReference>
<name>A0A7M5WZS0_9CNID</name>
<dbReference type="OrthoDB" id="3355217at2759"/>
<organism evidence="1 2">
    <name type="scientific">Clytia hemisphaerica</name>
    <dbReference type="NCBI Taxonomy" id="252671"/>
    <lineage>
        <taxon>Eukaryota</taxon>
        <taxon>Metazoa</taxon>
        <taxon>Cnidaria</taxon>
        <taxon>Hydrozoa</taxon>
        <taxon>Hydroidolina</taxon>
        <taxon>Leptothecata</taxon>
        <taxon>Obeliida</taxon>
        <taxon>Clytiidae</taxon>
        <taxon>Clytia</taxon>
    </lineage>
</organism>
<evidence type="ECO:0000313" key="2">
    <source>
        <dbReference type="Proteomes" id="UP000594262"/>
    </source>
</evidence>
<dbReference type="RefSeq" id="XP_066918070.1">
    <property type="nucleotide sequence ID" value="XM_067061969.1"/>
</dbReference>
<reference evidence="1" key="1">
    <citation type="submission" date="2021-01" db="UniProtKB">
        <authorList>
            <consortium name="EnsemblMetazoa"/>
        </authorList>
    </citation>
    <scope>IDENTIFICATION</scope>
</reference>
<keyword evidence="2" id="KW-1185">Reference proteome</keyword>
<sequence length="328" mass="37408">MAKSSLNNSNTRRARTLTEEDAAEAFADFVADGCCYSNNLSNVKNSVRTKKITARNYHQYVLETFYEERTTVWHQEPYVDQTIDGMENGCPTHPWNIPVSMPSVFQPHQLSIEVPHTAFIKDCSTCRRNGSRKCSSCQGCGKIKCGVCDGLGVLQLFSPDELTFENSTSITNRSCPHCNGGNRECKKCQGNGKIICFVCQGHGALKVSTRLIVKWKLMKDERIIERSHIPKQLFKEISGTSVFQEQNDRVYPLLDFPENGINDLSAKLIKGHNEQLKHAKIRMQRHFVKEVPVAKVQSEWNKKEFTYWVYGNENRVFCPRRPTKCSVM</sequence>
<dbReference type="GeneID" id="136805394"/>
<dbReference type="EnsemblMetazoa" id="CLYHEMT015496.1">
    <property type="protein sequence ID" value="CLYHEMP015496.1"/>
    <property type="gene ID" value="CLYHEMG015496"/>
</dbReference>
<evidence type="ECO:0008006" key="3">
    <source>
        <dbReference type="Google" id="ProtNLM"/>
    </source>
</evidence>
<dbReference type="PANTHER" id="PTHR48465">
    <property type="entry name" value="PROTEIN SSUH2 HOMOLOG"/>
    <property type="match status" value="1"/>
</dbReference>
<dbReference type="InterPro" id="IPR052789">
    <property type="entry name" value="SSUH2_homolog"/>
</dbReference>
<dbReference type="AlphaFoldDB" id="A0A7M5WZS0"/>
<accession>A0A7M5WZS0</accession>
<evidence type="ECO:0000313" key="1">
    <source>
        <dbReference type="EnsemblMetazoa" id="CLYHEMP015496.1"/>
    </source>
</evidence>